<dbReference type="PANTHER" id="PTHR38686:SF1">
    <property type="entry name" value="APOLIPOPROTEIN N-ACYLTRANSFERASE"/>
    <property type="match status" value="1"/>
</dbReference>
<protein>
    <recommendedName>
        <fullName evidence="9">Apolipoprotein N-acyltransferase</fullName>
        <shortName evidence="9">ALP N-acyltransferase</shortName>
        <ecNumber evidence="9">2.3.1.269</ecNumber>
    </recommendedName>
</protein>
<dbReference type="GO" id="GO:0005886">
    <property type="term" value="C:plasma membrane"/>
    <property type="evidence" value="ECO:0007669"/>
    <property type="project" value="UniProtKB-SubCell"/>
</dbReference>
<keyword evidence="3 9" id="KW-1003">Cell membrane</keyword>
<keyword evidence="6 9" id="KW-1133">Transmembrane helix</keyword>
<evidence type="ECO:0000256" key="2">
    <source>
        <dbReference type="ARBA" id="ARBA00010065"/>
    </source>
</evidence>
<dbReference type="InterPro" id="IPR004563">
    <property type="entry name" value="Apolipo_AcylTrfase"/>
</dbReference>
<feature type="domain" description="CN hydrolase" evidence="10">
    <location>
        <begin position="191"/>
        <end position="461"/>
    </location>
</feature>
<name>A0A9D1PRZ4_9SPIO</name>
<evidence type="ECO:0000259" key="10">
    <source>
        <dbReference type="PROSITE" id="PS50263"/>
    </source>
</evidence>
<reference evidence="11" key="1">
    <citation type="journal article" date="2021" name="PeerJ">
        <title>Extensive microbial diversity within the chicken gut microbiome revealed by metagenomics and culture.</title>
        <authorList>
            <person name="Gilroy R."/>
            <person name="Ravi A."/>
            <person name="Getino M."/>
            <person name="Pursley I."/>
            <person name="Horton D.L."/>
            <person name="Alikhan N.F."/>
            <person name="Baker D."/>
            <person name="Gharbi K."/>
            <person name="Hall N."/>
            <person name="Watson M."/>
            <person name="Adriaenssens E.M."/>
            <person name="Foster-Nyarko E."/>
            <person name="Jarju S."/>
            <person name="Secka A."/>
            <person name="Antonio M."/>
            <person name="Oren A."/>
            <person name="Chaudhuri R.R."/>
            <person name="La Ragione R."/>
            <person name="Hildebrand F."/>
            <person name="Pallen M.J."/>
        </authorList>
    </citation>
    <scope>NUCLEOTIDE SEQUENCE</scope>
    <source>
        <strain evidence="11">Gambia11-129</strain>
    </source>
</reference>
<dbReference type="Proteomes" id="UP000823936">
    <property type="component" value="Unassembled WGS sequence"/>
</dbReference>
<dbReference type="NCBIfam" id="TIGR00546">
    <property type="entry name" value="lnt"/>
    <property type="match status" value="1"/>
</dbReference>
<dbReference type="GO" id="GO:0016410">
    <property type="term" value="F:N-acyltransferase activity"/>
    <property type="evidence" value="ECO:0007669"/>
    <property type="project" value="UniProtKB-UniRule"/>
</dbReference>
<reference evidence="11" key="2">
    <citation type="submission" date="2021-04" db="EMBL/GenBank/DDBJ databases">
        <authorList>
            <person name="Gilroy R."/>
        </authorList>
    </citation>
    <scope>NUCLEOTIDE SEQUENCE</scope>
    <source>
        <strain evidence="11">Gambia11-129</strain>
    </source>
</reference>
<dbReference type="InterPro" id="IPR045378">
    <property type="entry name" value="LNT_N"/>
</dbReference>
<dbReference type="InterPro" id="IPR003010">
    <property type="entry name" value="C-N_Hydrolase"/>
</dbReference>
<comment type="pathway">
    <text evidence="9">Protein modification; lipoprotein biosynthesis (N-acyl transfer).</text>
</comment>
<keyword evidence="4 9" id="KW-0808">Transferase</keyword>
<feature type="transmembrane region" description="Helical" evidence="9">
    <location>
        <begin position="44"/>
        <end position="64"/>
    </location>
</feature>
<dbReference type="PANTHER" id="PTHR38686">
    <property type="entry name" value="APOLIPOPROTEIN N-ACYLTRANSFERASE"/>
    <property type="match status" value="1"/>
</dbReference>
<evidence type="ECO:0000256" key="5">
    <source>
        <dbReference type="ARBA" id="ARBA00022692"/>
    </source>
</evidence>
<dbReference type="Pfam" id="PF00795">
    <property type="entry name" value="CN_hydrolase"/>
    <property type="match status" value="1"/>
</dbReference>
<comment type="subcellular location">
    <subcellularLocation>
        <location evidence="1 9">Cell membrane</location>
        <topology evidence="1 9">Multi-pass membrane protein</topology>
    </subcellularLocation>
</comment>
<evidence type="ECO:0000313" key="11">
    <source>
        <dbReference type="EMBL" id="HIV98478.1"/>
    </source>
</evidence>
<dbReference type="Pfam" id="PF20154">
    <property type="entry name" value="LNT_N"/>
    <property type="match status" value="1"/>
</dbReference>
<sequence>MIALIPLFMVIRNTTWPLVAPYGFFYGFVFYLLFNYWLKSFHPLAILIVPIIKGGEMLLLFPALKASMCLLKKKSYILEAVIWVAYAYLSQSWFAGYPYGTIAYALYGYDVLIQIAEITGIWGIIFMMVFPQSFIAAYLLSYLKGEKEGLKAIARKNIIPLSIYALLLILTLTYGIIKNAEWDNKEADKTIRIAAVQHNHDSWQGGITTYRRNFNNLKRYTLESLSEDPDMVIWSETAFVPSIEWNQLYDYEGNHENRVLTLEFLDFAKSLPVPLLTGNADGEPIYPDDGPVLEDGSQNRKDYNAVVLFDDNQIVQKYRKQHLVPFTEHFPYEKQLPWLYNLLLANDYNWWEKGDESVVFSACGVNFSTPICFEDVFGYLNAEFVDAGADLIINMTNDNWSKSEIAARQHANIAAFRSIETRKAMMRGTNSGLTCLITPAGDITEEMSMFTMGYHIYTVPVYESEADTFYVEHIDLFAKIAVWASAGTLVSAFIYRVLVKVKVIKKK</sequence>
<gene>
    <name evidence="9 11" type="primary">lnt</name>
    <name evidence="11" type="ORF">IAB12_01705</name>
</gene>
<dbReference type="GO" id="GO:0042158">
    <property type="term" value="P:lipoprotein biosynthetic process"/>
    <property type="evidence" value="ECO:0007669"/>
    <property type="project" value="UniProtKB-UniRule"/>
</dbReference>
<feature type="transmembrane region" description="Helical" evidence="9">
    <location>
        <begin position="18"/>
        <end position="38"/>
    </location>
</feature>
<keyword evidence="7 9" id="KW-0472">Membrane</keyword>
<keyword evidence="5 9" id="KW-0812">Transmembrane</keyword>
<evidence type="ECO:0000313" key="12">
    <source>
        <dbReference type="Proteomes" id="UP000823936"/>
    </source>
</evidence>
<dbReference type="AlphaFoldDB" id="A0A9D1PRZ4"/>
<feature type="transmembrane region" description="Helical" evidence="9">
    <location>
        <begin position="480"/>
        <end position="499"/>
    </location>
</feature>
<evidence type="ECO:0000256" key="4">
    <source>
        <dbReference type="ARBA" id="ARBA00022679"/>
    </source>
</evidence>
<dbReference type="Gene3D" id="3.60.110.10">
    <property type="entry name" value="Carbon-nitrogen hydrolase"/>
    <property type="match status" value="1"/>
</dbReference>
<dbReference type="EC" id="2.3.1.269" evidence="9"/>
<feature type="transmembrane region" description="Helical" evidence="9">
    <location>
        <begin position="119"/>
        <end position="140"/>
    </location>
</feature>
<dbReference type="CDD" id="cd07571">
    <property type="entry name" value="ALP_N-acyl_transferase"/>
    <property type="match status" value="1"/>
</dbReference>
<evidence type="ECO:0000256" key="6">
    <source>
        <dbReference type="ARBA" id="ARBA00022989"/>
    </source>
</evidence>
<evidence type="ECO:0000256" key="3">
    <source>
        <dbReference type="ARBA" id="ARBA00022475"/>
    </source>
</evidence>
<dbReference type="EMBL" id="DXHU01000006">
    <property type="protein sequence ID" value="HIV98478.1"/>
    <property type="molecule type" value="Genomic_DNA"/>
</dbReference>
<comment type="catalytic activity">
    <reaction evidence="9">
        <text>N-terminal S-1,2-diacyl-sn-glyceryl-L-cysteinyl-[lipoprotein] + a glycerophospholipid = N-acyl-S-1,2-diacyl-sn-glyceryl-L-cysteinyl-[lipoprotein] + a 2-acyl-sn-glycero-3-phospholipid + H(+)</text>
        <dbReference type="Rhea" id="RHEA:48228"/>
        <dbReference type="Rhea" id="RHEA-COMP:14681"/>
        <dbReference type="Rhea" id="RHEA-COMP:14684"/>
        <dbReference type="ChEBI" id="CHEBI:15378"/>
        <dbReference type="ChEBI" id="CHEBI:136912"/>
        <dbReference type="ChEBI" id="CHEBI:140656"/>
        <dbReference type="ChEBI" id="CHEBI:140657"/>
        <dbReference type="ChEBI" id="CHEBI:140660"/>
        <dbReference type="EC" id="2.3.1.269"/>
    </reaction>
</comment>
<dbReference type="PROSITE" id="PS50263">
    <property type="entry name" value="CN_HYDROLASE"/>
    <property type="match status" value="1"/>
</dbReference>
<evidence type="ECO:0000256" key="1">
    <source>
        <dbReference type="ARBA" id="ARBA00004651"/>
    </source>
</evidence>
<feature type="transmembrane region" description="Helical" evidence="9">
    <location>
        <begin position="161"/>
        <end position="177"/>
    </location>
</feature>
<evidence type="ECO:0000256" key="9">
    <source>
        <dbReference type="HAMAP-Rule" id="MF_01148"/>
    </source>
</evidence>
<accession>A0A9D1PRZ4</accession>
<keyword evidence="8 9" id="KW-0012">Acyltransferase</keyword>
<comment type="similarity">
    <text evidence="2 9">Belongs to the CN hydrolase family. Apolipoprotein N-acyltransferase subfamily.</text>
</comment>
<feature type="transmembrane region" description="Helical" evidence="9">
    <location>
        <begin position="76"/>
        <end position="99"/>
    </location>
</feature>
<organism evidence="11 12">
    <name type="scientific">Candidatus Ornithospirochaeta avicola</name>
    <dbReference type="NCBI Taxonomy" id="2840896"/>
    <lineage>
        <taxon>Bacteria</taxon>
        <taxon>Pseudomonadati</taxon>
        <taxon>Spirochaetota</taxon>
        <taxon>Spirochaetia</taxon>
        <taxon>Spirochaetales</taxon>
        <taxon>Spirochaetaceae</taxon>
        <taxon>Spirochaetaceae incertae sedis</taxon>
        <taxon>Candidatus Ornithospirochaeta</taxon>
    </lineage>
</organism>
<dbReference type="InterPro" id="IPR036526">
    <property type="entry name" value="C-N_Hydrolase_sf"/>
</dbReference>
<dbReference type="HAMAP" id="MF_01148">
    <property type="entry name" value="Lnt"/>
    <property type="match status" value="1"/>
</dbReference>
<evidence type="ECO:0000256" key="7">
    <source>
        <dbReference type="ARBA" id="ARBA00023136"/>
    </source>
</evidence>
<evidence type="ECO:0000256" key="8">
    <source>
        <dbReference type="ARBA" id="ARBA00023315"/>
    </source>
</evidence>
<dbReference type="SUPFAM" id="SSF56317">
    <property type="entry name" value="Carbon-nitrogen hydrolase"/>
    <property type="match status" value="1"/>
</dbReference>
<proteinExistence type="inferred from homology"/>
<comment type="function">
    <text evidence="9">Catalyzes the phospholipid dependent N-acylation of the N-terminal cysteine of apolipoprotein, the last step in lipoprotein maturation.</text>
</comment>
<comment type="caution">
    <text evidence="11">The sequence shown here is derived from an EMBL/GenBank/DDBJ whole genome shotgun (WGS) entry which is preliminary data.</text>
</comment>